<dbReference type="Gramene" id="KQL14649">
    <property type="protein sequence ID" value="KQL14649"/>
    <property type="gene ID" value="SETIT_024035mg"/>
</dbReference>
<keyword evidence="4" id="KW-1185">Reference proteome</keyword>
<dbReference type="InParanoid" id="K3ZBW2"/>
<dbReference type="Gene3D" id="3.40.50.2000">
    <property type="entry name" value="Glycogen Phosphorylase B"/>
    <property type="match status" value="2"/>
</dbReference>
<name>K3ZBW2_SETIT</name>
<dbReference type="Proteomes" id="UP000004995">
    <property type="component" value="Unassembled WGS sequence"/>
</dbReference>
<dbReference type="CDD" id="cd03784">
    <property type="entry name" value="GT1_Gtf-like"/>
    <property type="match status" value="1"/>
</dbReference>
<proteinExistence type="inferred from homology"/>
<dbReference type="GO" id="GO:0016757">
    <property type="term" value="F:glycosyltransferase activity"/>
    <property type="evidence" value="ECO:0000318"/>
    <property type="project" value="GO_Central"/>
</dbReference>
<dbReference type="AlphaFoldDB" id="K3ZBW2"/>
<evidence type="ECO:0008006" key="5">
    <source>
        <dbReference type="Google" id="ProtNLM"/>
    </source>
</evidence>
<dbReference type="GO" id="GO:0035251">
    <property type="term" value="F:UDP-glucosyltransferase activity"/>
    <property type="evidence" value="ECO:0007669"/>
    <property type="project" value="InterPro"/>
</dbReference>
<dbReference type="EnsemblPlants" id="KQL14649">
    <property type="protein sequence ID" value="KQL14649"/>
    <property type="gene ID" value="SETIT_024035mg"/>
</dbReference>
<protein>
    <recommendedName>
        <fullName evidence="5">UDP-glycosyltransferases domain-containing protein</fullName>
    </recommendedName>
</protein>
<dbReference type="HOGENOM" id="CLU_001724_3_2_1"/>
<dbReference type="Pfam" id="PF00201">
    <property type="entry name" value="UDPGT"/>
    <property type="match status" value="1"/>
</dbReference>
<reference evidence="4" key="1">
    <citation type="journal article" date="2012" name="Nat. Biotechnol.">
        <title>Reference genome sequence of the model plant Setaria.</title>
        <authorList>
            <person name="Bennetzen J.L."/>
            <person name="Schmutz J."/>
            <person name="Wang H."/>
            <person name="Percifield R."/>
            <person name="Hawkins J."/>
            <person name="Pontaroli A.C."/>
            <person name="Estep M."/>
            <person name="Feng L."/>
            <person name="Vaughn J.N."/>
            <person name="Grimwood J."/>
            <person name="Jenkins J."/>
            <person name="Barry K."/>
            <person name="Lindquist E."/>
            <person name="Hellsten U."/>
            <person name="Deshpande S."/>
            <person name="Wang X."/>
            <person name="Wu X."/>
            <person name="Mitros T."/>
            <person name="Triplett J."/>
            <person name="Yang X."/>
            <person name="Ye C.Y."/>
            <person name="Mauro-Herrera M."/>
            <person name="Wang L."/>
            <person name="Li P."/>
            <person name="Sharma M."/>
            <person name="Sharma R."/>
            <person name="Ronald P.C."/>
            <person name="Panaud O."/>
            <person name="Kellogg E.A."/>
            <person name="Brutnell T.P."/>
            <person name="Doust A.N."/>
            <person name="Tuskan G.A."/>
            <person name="Rokhsar D."/>
            <person name="Devos K.M."/>
        </authorList>
    </citation>
    <scope>NUCLEOTIDE SEQUENCE [LARGE SCALE GENOMIC DNA]</scope>
    <source>
        <strain evidence="4">cv. Yugu1</strain>
    </source>
</reference>
<organism evidence="3 4">
    <name type="scientific">Setaria italica</name>
    <name type="common">Foxtail millet</name>
    <name type="synonym">Panicum italicum</name>
    <dbReference type="NCBI Taxonomy" id="4555"/>
    <lineage>
        <taxon>Eukaryota</taxon>
        <taxon>Viridiplantae</taxon>
        <taxon>Streptophyta</taxon>
        <taxon>Embryophyta</taxon>
        <taxon>Tracheophyta</taxon>
        <taxon>Spermatophyta</taxon>
        <taxon>Magnoliopsida</taxon>
        <taxon>Liliopsida</taxon>
        <taxon>Poales</taxon>
        <taxon>Poaceae</taxon>
        <taxon>PACMAD clade</taxon>
        <taxon>Panicoideae</taxon>
        <taxon>Panicodae</taxon>
        <taxon>Paniceae</taxon>
        <taxon>Cenchrinae</taxon>
        <taxon>Setaria</taxon>
    </lineage>
</organism>
<dbReference type="InterPro" id="IPR002213">
    <property type="entry name" value="UDP_glucos_trans"/>
</dbReference>
<evidence type="ECO:0000256" key="2">
    <source>
        <dbReference type="ARBA" id="ARBA00022679"/>
    </source>
</evidence>
<keyword evidence="2" id="KW-0808">Transferase</keyword>
<sequence>MKKAIVLYPSLLVSHFIPMLQLTDALLEEGYAAMVALIGATLEEDAALAVAVDRVVSSKPSVNFDTLPRIQNPPSVNNDVDMLLGYFELLRLYNKHLGEFLSSLPPRSIHAVLVDSFSNAVLDVTKEPRIPAYSLFTTNASNIAISLQLTWIRAEGQPSFKDLGDTTLNLHGVPPMLASHFIEEMLEDPESKMYKDVTNSNIKSDVILVNMFASLEAHVVGALKDPQFLRESGFTMPPVYCVRPLVGSAANSTKEKHECLVWLDEQPEHSVVFLCFGSVGEIMVGLERSGHRFLWVVQAPLGDNLEKAFGVQTNPDLHTLLPEEFLERTKGRGLVVEKWAPQVDVLHHKATGAFVTHRGWNSVLEGIMKMNKVFMVEEAGIGVEMVGWQQEFVKAEEVEGKVRLVF</sequence>
<dbReference type="EMBL" id="AGNK02001590">
    <property type="status" value="NOT_ANNOTATED_CDS"/>
    <property type="molecule type" value="Genomic_DNA"/>
</dbReference>
<reference evidence="3" key="2">
    <citation type="submission" date="2018-08" db="UniProtKB">
        <authorList>
            <consortium name="EnsemblPlants"/>
        </authorList>
    </citation>
    <scope>IDENTIFICATION</scope>
    <source>
        <strain evidence="3">Yugu1</strain>
    </source>
</reference>
<dbReference type="PANTHER" id="PTHR48048:SF14">
    <property type="entry name" value="GLYCOSYLTRANSFERASE"/>
    <property type="match status" value="1"/>
</dbReference>
<evidence type="ECO:0000313" key="3">
    <source>
        <dbReference type="EnsemblPlants" id="KQL14649"/>
    </source>
</evidence>
<dbReference type="InterPro" id="IPR050481">
    <property type="entry name" value="UDP-glycosyltransf_plant"/>
</dbReference>
<comment type="similarity">
    <text evidence="1">Belongs to the UDP-glycosyltransferase family.</text>
</comment>
<accession>K3ZBW2</accession>
<dbReference type="SUPFAM" id="SSF53756">
    <property type="entry name" value="UDP-Glycosyltransferase/glycogen phosphorylase"/>
    <property type="match status" value="1"/>
</dbReference>
<evidence type="ECO:0000313" key="4">
    <source>
        <dbReference type="Proteomes" id="UP000004995"/>
    </source>
</evidence>
<dbReference type="FunFam" id="3.40.50.2000:FF:000056">
    <property type="entry name" value="Glycosyltransferase"/>
    <property type="match status" value="1"/>
</dbReference>
<dbReference type="PANTHER" id="PTHR48048">
    <property type="entry name" value="GLYCOSYLTRANSFERASE"/>
    <property type="match status" value="1"/>
</dbReference>
<evidence type="ECO:0000256" key="1">
    <source>
        <dbReference type="ARBA" id="ARBA00009995"/>
    </source>
</evidence>
<dbReference type="OMA" id="PPMLASH"/>
<dbReference type="eggNOG" id="KOG1192">
    <property type="taxonomic scope" value="Eukaryota"/>
</dbReference>